<dbReference type="PROSITE" id="PS50234">
    <property type="entry name" value="VWFA"/>
    <property type="match status" value="1"/>
</dbReference>
<sequence>MPLTVKCYDCHEYVYDLKTHRKICPNSRYTKSKMKHEKINPFGRTRNLSHTTDYYALLDVSGSMYGSRLQNAKETLSKEVFPRMKDNDRISIVTFDTHAYFKLKPRPVGQIRRQNELPALLDRIFAGNFTAIWDAIHLTVSQIRDKNKRTVLVVLTDGEDNSSSHTYEQVRALVNEYNNISLDIIHISDKPCTQYQEICQDKGSYKLIGEVELSITFSKQFLERMENVM</sequence>
<name>A0A6C0EK32_9ZZZZ</name>
<protein>
    <recommendedName>
        <fullName evidence="1">VWFA domain-containing protein</fullName>
    </recommendedName>
</protein>
<dbReference type="Gene3D" id="3.40.50.410">
    <property type="entry name" value="von Willebrand factor, type A domain"/>
    <property type="match status" value="1"/>
</dbReference>
<dbReference type="AlphaFoldDB" id="A0A6C0EK32"/>
<reference evidence="2" key="1">
    <citation type="journal article" date="2020" name="Nature">
        <title>Giant virus diversity and host interactions through global metagenomics.</title>
        <authorList>
            <person name="Schulz F."/>
            <person name="Roux S."/>
            <person name="Paez-Espino D."/>
            <person name="Jungbluth S."/>
            <person name="Walsh D.A."/>
            <person name="Denef V.J."/>
            <person name="McMahon K.D."/>
            <person name="Konstantinidis K.T."/>
            <person name="Eloe-Fadrosh E.A."/>
            <person name="Kyrpides N.C."/>
            <person name="Woyke T."/>
        </authorList>
    </citation>
    <scope>NUCLEOTIDE SEQUENCE</scope>
    <source>
        <strain evidence="2">GVMAG-M-3300005589-24</strain>
    </source>
</reference>
<dbReference type="EMBL" id="MN738876">
    <property type="protein sequence ID" value="QHT29378.1"/>
    <property type="molecule type" value="Genomic_DNA"/>
</dbReference>
<dbReference type="CDD" id="cd00198">
    <property type="entry name" value="vWFA"/>
    <property type="match status" value="1"/>
</dbReference>
<evidence type="ECO:0000313" key="2">
    <source>
        <dbReference type="EMBL" id="QHT29378.1"/>
    </source>
</evidence>
<dbReference type="InterPro" id="IPR036465">
    <property type="entry name" value="vWFA_dom_sf"/>
</dbReference>
<dbReference type="SMART" id="SM00327">
    <property type="entry name" value="VWA"/>
    <property type="match status" value="1"/>
</dbReference>
<organism evidence="2">
    <name type="scientific">viral metagenome</name>
    <dbReference type="NCBI Taxonomy" id="1070528"/>
    <lineage>
        <taxon>unclassified sequences</taxon>
        <taxon>metagenomes</taxon>
        <taxon>organismal metagenomes</taxon>
    </lineage>
</organism>
<feature type="domain" description="VWFA" evidence="1">
    <location>
        <begin position="53"/>
        <end position="225"/>
    </location>
</feature>
<proteinExistence type="predicted"/>
<dbReference type="InterPro" id="IPR002035">
    <property type="entry name" value="VWF_A"/>
</dbReference>
<accession>A0A6C0EK32</accession>
<evidence type="ECO:0000259" key="1">
    <source>
        <dbReference type="PROSITE" id="PS50234"/>
    </source>
</evidence>
<dbReference type="Pfam" id="PF00092">
    <property type="entry name" value="VWA"/>
    <property type="match status" value="1"/>
</dbReference>
<dbReference type="SUPFAM" id="SSF53300">
    <property type="entry name" value="vWA-like"/>
    <property type="match status" value="1"/>
</dbReference>